<dbReference type="GO" id="GO:0006592">
    <property type="term" value="P:ornithine biosynthetic process"/>
    <property type="evidence" value="ECO:0007669"/>
    <property type="project" value="TreeGrafter"/>
</dbReference>
<dbReference type="EC" id="2.3.1.35" evidence="6"/>
<feature type="chain" id="PRO_5033184950" description="Arginine biosynthesis bifunctional protein ArgJ beta chain" evidence="6">
    <location>
        <begin position="182"/>
        <end position="433"/>
    </location>
</feature>
<feature type="binding site" evidence="6">
    <location>
        <position position="310"/>
    </location>
    <ligand>
        <name>substrate</name>
    </ligand>
</feature>
<dbReference type="GO" id="GO:0004042">
    <property type="term" value="F:L-glutamate N-acetyltransferase activity"/>
    <property type="evidence" value="ECO:0007669"/>
    <property type="project" value="UniProtKB-UniRule"/>
</dbReference>
<feature type="binding site" evidence="6">
    <location>
        <position position="428"/>
    </location>
    <ligand>
        <name>substrate</name>
    </ligand>
</feature>
<dbReference type="GO" id="GO:0006526">
    <property type="term" value="P:L-arginine biosynthetic process"/>
    <property type="evidence" value="ECO:0007669"/>
    <property type="project" value="UniProtKB-UniRule"/>
</dbReference>
<proteinExistence type="inferred from homology"/>
<evidence type="ECO:0000256" key="4">
    <source>
        <dbReference type="ARBA" id="ARBA00022813"/>
    </source>
</evidence>
<comment type="caution">
    <text evidence="7">The sequence shown here is derived from an EMBL/GenBank/DDBJ whole genome shotgun (WGS) entry which is preliminary data.</text>
</comment>
<dbReference type="EC" id="2.3.1.1" evidence="6"/>
<keyword evidence="6" id="KW-0511">Multifunctional enzyme</keyword>
<dbReference type="EMBL" id="WBUI01000016">
    <property type="protein sequence ID" value="KAB2931022.1"/>
    <property type="molecule type" value="Genomic_DNA"/>
</dbReference>
<comment type="pathway">
    <text evidence="6">Amino-acid biosynthesis; L-arginine biosynthesis; N(2)-acetyl-L-ornithine from L-glutamate: step 1/4.</text>
</comment>
<feature type="site" description="Involved in the stabilization of negative charge on the oxyanion by the formation of the oxyanion hole" evidence="6">
    <location>
        <position position="111"/>
    </location>
</feature>
<reference evidence="7 8" key="1">
    <citation type="submission" date="2019-10" db="EMBL/GenBank/DDBJ databases">
        <title>Extracellular Electron Transfer in a Candidatus Methanoperedens spp. Enrichment Culture.</title>
        <authorList>
            <person name="Berger S."/>
            <person name="Rangel Shaw D."/>
            <person name="Berben T."/>
            <person name="In 'T Zandt M."/>
            <person name="Frank J."/>
            <person name="Reimann J."/>
            <person name="Jetten M.S.M."/>
            <person name="Welte C.U."/>
        </authorList>
    </citation>
    <scope>NUCLEOTIDE SEQUENCE [LARGE SCALE GENOMIC DNA]</scope>
    <source>
        <strain evidence="7">SB12</strain>
    </source>
</reference>
<dbReference type="PANTHER" id="PTHR23100:SF0">
    <property type="entry name" value="ARGININE BIOSYNTHESIS BIFUNCTIONAL PROTEIN ARGJ, MITOCHONDRIAL"/>
    <property type="match status" value="1"/>
</dbReference>
<accession>A0A833GZR3</accession>
<dbReference type="PANTHER" id="PTHR23100">
    <property type="entry name" value="ARGININE BIOSYNTHESIS BIFUNCTIONAL PROTEIN ARGJ"/>
    <property type="match status" value="1"/>
</dbReference>
<sequence length="433" mass="47163">MGDLFLPAGFRATGWRIGVKESNSTKEDFGVLFSETHATAHGVFTKNRFPGHPVVVGRRHIEGGRLRLVVVNSGNANVANGPDGLALAEAECERAAASLQIQSTEVLPSSTGVIGRPMPAEKILTACDAIKDRLQNSDPMSFVRAIMTTDRFPKYRCLRLSPGFALTGIAKGAGMIEPNMATMLSYMLTDAEIDADDLRRWLPFLADRSFNRISVDSDTSTSDTFAMLASGASGIRVRIRPEDVAGLRSMAFDDMETLLQSLYVTDPSGLVEASNFLQNRLNTDPTSATFMAASLQVALYLALQIVRDGEGATRIFRVIVRGARDGEQAMKIGRSILNSPLVKTAVFGADPNWGRIMAAVGKVFDEQHPDPEIRVGPHRMYPPGHATLADLEEQMRQAEVDFTVHLGAGNAYEILYGCDLTEAYVRLNSEYTT</sequence>
<dbReference type="Gene3D" id="3.10.20.340">
    <property type="entry name" value="ArgJ beta chain, C-terminal domain"/>
    <property type="match status" value="1"/>
</dbReference>
<dbReference type="AlphaFoldDB" id="A0A833GZR3"/>
<dbReference type="GO" id="GO:0005737">
    <property type="term" value="C:cytoplasm"/>
    <property type="evidence" value="ECO:0007669"/>
    <property type="project" value="UniProtKB-SubCell"/>
</dbReference>
<feature type="binding site" evidence="6">
    <location>
        <position position="433"/>
    </location>
    <ligand>
        <name>substrate</name>
    </ligand>
</feature>
<evidence type="ECO:0000256" key="5">
    <source>
        <dbReference type="ARBA" id="ARBA00023315"/>
    </source>
</evidence>
<comment type="subcellular location">
    <subcellularLocation>
        <location evidence="6">Cytoplasm</location>
    </subcellularLocation>
</comment>
<evidence type="ECO:0000313" key="8">
    <source>
        <dbReference type="Proteomes" id="UP000460298"/>
    </source>
</evidence>
<feature type="site" description="Involved in the stabilization of negative charge on the oxyanion by the formation of the oxyanion hole" evidence="6">
    <location>
        <position position="112"/>
    </location>
</feature>
<gene>
    <name evidence="6" type="primary">argJ</name>
    <name evidence="7" type="ORF">F9K24_15115</name>
</gene>
<evidence type="ECO:0000256" key="6">
    <source>
        <dbReference type="HAMAP-Rule" id="MF_01106"/>
    </source>
</evidence>
<evidence type="ECO:0000313" key="7">
    <source>
        <dbReference type="EMBL" id="KAB2931022.1"/>
    </source>
</evidence>
<comment type="catalytic activity">
    <reaction evidence="6">
        <text>N(2)-acetyl-L-ornithine + L-glutamate = N-acetyl-L-glutamate + L-ornithine</text>
        <dbReference type="Rhea" id="RHEA:15349"/>
        <dbReference type="ChEBI" id="CHEBI:29985"/>
        <dbReference type="ChEBI" id="CHEBI:44337"/>
        <dbReference type="ChEBI" id="CHEBI:46911"/>
        <dbReference type="ChEBI" id="CHEBI:57805"/>
        <dbReference type="EC" id="2.3.1.35"/>
    </reaction>
</comment>
<dbReference type="HAMAP" id="MF_01106">
    <property type="entry name" value="ArgJ"/>
    <property type="match status" value="1"/>
</dbReference>
<comment type="similarity">
    <text evidence="1 6">Belongs to the ArgJ family.</text>
</comment>
<dbReference type="Gene3D" id="3.60.70.12">
    <property type="entry name" value="L-amino peptidase D-ALA esterase/amidase"/>
    <property type="match status" value="1"/>
</dbReference>
<comment type="catalytic activity">
    <reaction evidence="6">
        <text>L-glutamate + acetyl-CoA = N-acetyl-L-glutamate + CoA + H(+)</text>
        <dbReference type="Rhea" id="RHEA:24292"/>
        <dbReference type="ChEBI" id="CHEBI:15378"/>
        <dbReference type="ChEBI" id="CHEBI:29985"/>
        <dbReference type="ChEBI" id="CHEBI:44337"/>
        <dbReference type="ChEBI" id="CHEBI:57287"/>
        <dbReference type="ChEBI" id="CHEBI:57288"/>
        <dbReference type="EC" id="2.3.1.1"/>
    </reaction>
</comment>
<feature type="binding site" evidence="6">
    <location>
        <position position="182"/>
    </location>
    <ligand>
        <name>substrate</name>
    </ligand>
</feature>
<keyword evidence="6" id="KW-0028">Amino-acid biosynthesis</keyword>
<feature type="binding site" evidence="6">
    <location>
        <position position="171"/>
    </location>
    <ligand>
        <name>substrate</name>
    </ligand>
</feature>
<evidence type="ECO:0000256" key="3">
    <source>
        <dbReference type="ARBA" id="ARBA00022679"/>
    </source>
</evidence>
<feature type="site" description="Cleavage; by autolysis" evidence="6">
    <location>
        <begin position="181"/>
        <end position="182"/>
    </location>
</feature>
<feature type="chain" id="PRO_5033184951" description="Arginine biosynthesis bifunctional protein ArgJ alpha chain" evidence="6">
    <location>
        <begin position="1"/>
        <end position="181"/>
    </location>
</feature>
<name>A0A833GZR3_9LEPT</name>
<evidence type="ECO:0000256" key="1">
    <source>
        <dbReference type="ARBA" id="ARBA00006774"/>
    </source>
</evidence>
<dbReference type="SUPFAM" id="SSF56266">
    <property type="entry name" value="DmpA/ArgJ-like"/>
    <property type="match status" value="1"/>
</dbReference>
<dbReference type="GO" id="GO:0004358">
    <property type="term" value="F:L-glutamate N-acetyltransferase activity, acting on acetyl-L-ornithine as donor"/>
    <property type="evidence" value="ECO:0007669"/>
    <property type="project" value="UniProtKB-UniRule"/>
</dbReference>
<comment type="pathway">
    <text evidence="6">Amino-acid biosynthesis; L-arginine biosynthesis; L-ornithine and N-acetyl-L-glutamate from L-glutamate and N(2)-acetyl-L-ornithine (cyclic): step 1/1.</text>
</comment>
<feature type="active site" description="Nucleophile" evidence="6">
    <location>
        <position position="182"/>
    </location>
</feature>
<dbReference type="InterPro" id="IPR016117">
    <property type="entry name" value="ArgJ-like_dom_sf"/>
</dbReference>
<dbReference type="UniPathway" id="UPA00068">
    <property type="reaction ID" value="UER00106"/>
</dbReference>
<dbReference type="Proteomes" id="UP000460298">
    <property type="component" value="Unassembled WGS sequence"/>
</dbReference>
<comment type="function">
    <text evidence="6">Catalyzes two activities which are involved in the cyclic version of arginine biosynthesis: the synthesis of N-acetylglutamate from glutamate and acetyl-CoA as the acetyl donor, and of ornithine by transacetylation between N(2)-acetylornithine and glutamate.</text>
</comment>
<keyword evidence="5 6" id="KW-0012">Acyltransferase</keyword>
<dbReference type="CDD" id="cd02152">
    <property type="entry name" value="OAT"/>
    <property type="match status" value="1"/>
</dbReference>
<dbReference type="InterPro" id="IPR042195">
    <property type="entry name" value="ArgJ_beta_C"/>
</dbReference>
<keyword evidence="3 6" id="KW-0808">Transferase</keyword>
<keyword evidence="6" id="KW-0055">Arginine biosynthesis</keyword>
<protein>
    <recommendedName>
        <fullName evidence="6">Arginine biosynthesis bifunctional protein ArgJ</fullName>
    </recommendedName>
    <domain>
        <recommendedName>
            <fullName evidence="6">Glutamate N-acetyltransferase</fullName>
            <ecNumber evidence="6">2.3.1.35</ecNumber>
        </recommendedName>
        <alternativeName>
            <fullName evidence="6">Ornithine acetyltransferase</fullName>
            <shortName evidence="6">OATase</shortName>
        </alternativeName>
        <alternativeName>
            <fullName evidence="6">Ornithine transacetylase</fullName>
        </alternativeName>
    </domain>
    <domain>
        <recommendedName>
            <fullName evidence="6">Amino-acid acetyltransferase</fullName>
            <ecNumber evidence="6">2.3.1.1</ecNumber>
        </recommendedName>
        <alternativeName>
            <fullName evidence="6">N-acetylglutamate synthase</fullName>
            <shortName evidence="6">AGSase</shortName>
        </alternativeName>
    </domain>
    <component>
        <recommendedName>
            <fullName evidence="6">Arginine biosynthesis bifunctional protein ArgJ alpha chain</fullName>
        </recommendedName>
    </component>
    <component>
        <recommendedName>
            <fullName evidence="6">Arginine biosynthesis bifunctional protein ArgJ beta chain</fullName>
        </recommendedName>
    </component>
</protein>
<evidence type="ECO:0000256" key="2">
    <source>
        <dbReference type="ARBA" id="ARBA00011475"/>
    </source>
</evidence>
<comment type="subunit">
    <text evidence="2 6">Heterotetramer of two alpha and two beta chains.</text>
</comment>
<organism evidence="7 8">
    <name type="scientific">Leptonema illini</name>
    <dbReference type="NCBI Taxonomy" id="183"/>
    <lineage>
        <taxon>Bacteria</taxon>
        <taxon>Pseudomonadati</taxon>
        <taxon>Spirochaetota</taxon>
        <taxon>Spirochaetia</taxon>
        <taxon>Leptospirales</taxon>
        <taxon>Leptospiraceae</taxon>
        <taxon>Leptonema</taxon>
    </lineage>
</organism>
<keyword evidence="6" id="KW-0963">Cytoplasm</keyword>
<dbReference type="InterPro" id="IPR002813">
    <property type="entry name" value="Arg_biosynth_ArgJ"/>
</dbReference>
<dbReference type="Pfam" id="PF01960">
    <property type="entry name" value="ArgJ"/>
    <property type="match status" value="1"/>
</dbReference>
<feature type="binding site" evidence="6">
    <location>
        <position position="148"/>
    </location>
    <ligand>
        <name>substrate</name>
    </ligand>
</feature>
<keyword evidence="4 6" id="KW-0068">Autocatalytic cleavage</keyword>